<dbReference type="InterPro" id="IPR004843">
    <property type="entry name" value="Calcineurin-like_PHP"/>
</dbReference>
<keyword evidence="5" id="KW-1185">Reference proteome</keyword>
<dbReference type="CDD" id="cd07407">
    <property type="entry name" value="MPP_YHR202W_N"/>
    <property type="match status" value="1"/>
</dbReference>
<evidence type="ECO:0000313" key="5">
    <source>
        <dbReference type="Proteomes" id="UP000193689"/>
    </source>
</evidence>
<reference evidence="4 5" key="1">
    <citation type="submission" date="2016-07" db="EMBL/GenBank/DDBJ databases">
        <title>Pervasive Adenine N6-methylation of Active Genes in Fungi.</title>
        <authorList>
            <consortium name="DOE Joint Genome Institute"/>
            <person name="Mondo S.J."/>
            <person name="Dannebaum R.O."/>
            <person name="Kuo R.C."/>
            <person name="Labutti K."/>
            <person name="Haridas S."/>
            <person name="Kuo A."/>
            <person name="Salamov A."/>
            <person name="Ahrendt S.R."/>
            <person name="Lipzen A."/>
            <person name="Sullivan W."/>
            <person name="Andreopoulos W.B."/>
            <person name="Clum A."/>
            <person name="Lindquist E."/>
            <person name="Daum C."/>
            <person name="Ramamoorthy G.K."/>
            <person name="Gryganskyi A."/>
            <person name="Culley D."/>
            <person name="Magnuson J.K."/>
            <person name="James T.Y."/>
            <person name="O'Malley M.A."/>
            <person name="Stajich J.E."/>
            <person name="Spatafora J.W."/>
            <person name="Visel A."/>
            <person name="Grigoriev I.V."/>
        </authorList>
    </citation>
    <scope>NUCLEOTIDE SEQUENCE [LARGE SCALE GENOMIC DNA]</scope>
    <source>
        <strain evidence="4 5">CBS 129021</strain>
    </source>
</reference>
<dbReference type="GeneID" id="63778647"/>
<proteinExistence type="predicted"/>
<dbReference type="Pfam" id="PF21953">
    <property type="entry name" value="NadN_nucleosid_C"/>
    <property type="match status" value="1"/>
</dbReference>
<accession>A0A1Y2DHR9</accession>
<evidence type="ECO:0000259" key="2">
    <source>
        <dbReference type="Pfam" id="PF00149"/>
    </source>
</evidence>
<dbReference type="GO" id="GO:0016787">
    <property type="term" value="F:hydrolase activity"/>
    <property type="evidence" value="ECO:0007669"/>
    <property type="project" value="InterPro"/>
</dbReference>
<dbReference type="InterPro" id="IPR029052">
    <property type="entry name" value="Metallo-depent_PP-like"/>
</dbReference>
<dbReference type="InterPro" id="IPR041823">
    <property type="entry name" value="YHR202W_N"/>
</dbReference>
<dbReference type="PANTHER" id="PTHR11575:SF22">
    <property type="entry name" value="ADL392WP"/>
    <property type="match status" value="1"/>
</dbReference>
<dbReference type="GO" id="GO:0005829">
    <property type="term" value="C:cytosol"/>
    <property type="evidence" value="ECO:0007669"/>
    <property type="project" value="TreeGrafter"/>
</dbReference>
<dbReference type="STRING" id="1141098.A0A1Y2DHR9"/>
<feature type="domain" description="Calcineurin-like phosphoesterase" evidence="2">
    <location>
        <begin position="60"/>
        <end position="288"/>
    </location>
</feature>
<organism evidence="4 5">
    <name type="scientific">Pseudomassariella vexata</name>
    <dbReference type="NCBI Taxonomy" id="1141098"/>
    <lineage>
        <taxon>Eukaryota</taxon>
        <taxon>Fungi</taxon>
        <taxon>Dikarya</taxon>
        <taxon>Ascomycota</taxon>
        <taxon>Pezizomycotina</taxon>
        <taxon>Sordariomycetes</taxon>
        <taxon>Xylariomycetidae</taxon>
        <taxon>Amphisphaeriales</taxon>
        <taxon>Pseudomassariaceae</taxon>
        <taxon>Pseudomassariella</taxon>
    </lineage>
</organism>
<feature type="chain" id="PRO_5012508355" evidence="1">
    <location>
        <begin position="20"/>
        <end position="643"/>
    </location>
</feature>
<name>A0A1Y2DHR9_9PEZI</name>
<protein>
    <submittedName>
        <fullName evidence="4">Phospho protein phosphatase</fullName>
    </submittedName>
</protein>
<evidence type="ECO:0000259" key="3">
    <source>
        <dbReference type="Pfam" id="PF21953"/>
    </source>
</evidence>
<feature type="domain" description="Putative 5'-nucleotidase C-terminal" evidence="3">
    <location>
        <begin position="408"/>
        <end position="581"/>
    </location>
</feature>
<dbReference type="SUPFAM" id="SSF56300">
    <property type="entry name" value="Metallo-dependent phosphatases"/>
    <property type="match status" value="1"/>
</dbReference>
<dbReference type="GO" id="GO:0005576">
    <property type="term" value="C:extracellular region"/>
    <property type="evidence" value="ECO:0007669"/>
    <property type="project" value="UniProtKB-ARBA"/>
</dbReference>
<gene>
    <name evidence="4" type="ORF">BCR38DRAFT_460640</name>
</gene>
<dbReference type="EMBL" id="MCFJ01000015">
    <property type="protein sequence ID" value="ORY58770.1"/>
    <property type="molecule type" value="Genomic_DNA"/>
</dbReference>
<dbReference type="InterPro" id="IPR036907">
    <property type="entry name" value="5'-Nucleotdase_C_sf"/>
</dbReference>
<dbReference type="PROSITE" id="PS51257">
    <property type="entry name" value="PROKAR_LIPOPROTEIN"/>
    <property type="match status" value="1"/>
</dbReference>
<dbReference type="InterPro" id="IPR053828">
    <property type="entry name" value="Nucleosidase_C"/>
</dbReference>
<dbReference type="AlphaFoldDB" id="A0A1Y2DHR9"/>
<dbReference type="OrthoDB" id="7722975at2759"/>
<dbReference type="InParanoid" id="A0A1Y2DHR9"/>
<dbReference type="Proteomes" id="UP000193689">
    <property type="component" value="Unassembled WGS sequence"/>
</dbReference>
<dbReference type="Gene3D" id="3.60.21.10">
    <property type="match status" value="1"/>
</dbReference>
<dbReference type="PANTHER" id="PTHR11575">
    <property type="entry name" value="5'-NUCLEOTIDASE-RELATED"/>
    <property type="match status" value="1"/>
</dbReference>
<dbReference type="FunFam" id="3.60.21.10:FF:000043">
    <property type="entry name" value="Ser/Thr protein phosphatase family"/>
    <property type="match status" value="1"/>
</dbReference>
<dbReference type="InterPro" id="IPR014485">
    <property type="entry name" value="Pesterase_C1039"/>
</dbReference>
<sequence>MRFQTVLAGVATLATSCSACDSCFGPINRVEHVRQVKRMQSDAHNATYGPTRALEWGQLNFLHTTDTHGWLEGHLKETNYGADWGDFVSFAAQMKAKARELGVDLLLVDTGDLHDGAGLSDSTDPDGEVSNIVFEKLDYDLLTIGNHELYLADVAYQDYNEFSKFWGEKYLTSNVQILNPNTSEYEYLGNQYRHFTTENGLRILAFGILFDFTGNANVTRVTPAETMVNETWFVDAINTSDPVDLFLLIGHNTALPQDGTGTFQFVHDAIRNVHPSTPIQIFGGHSHIRDFVVYDEASTALESGRYCETLGWLSMSGFSKNSSGYTGVSAPEGVPAPSRKATNTSLAPWNYSRRYLDWNRLTFEYHAIGSQTNRTFDTQAGLDTTSELKSFRAQLNLTDLYRCAPQYWCMSCAEFNSSGSIYSLLTEALSSVVVNSTRADKSRLTLVNTGSIRFDLHKGPFTHDDSFIVSPFVDIFMYIPDVPYSLASGALDYLNQYGSVWKRDNLNPMPLPAQDSCIDPFLAPMSEMKARDPHAGHSRRQTVELTQGYITTDAFGTDGDDTVHSEIPSYSYPHFFQAMGGFRAMEVPPTCIQSEVLEYLGDGYSETDASYYIDESFSTQSYLPLFVQQSELFQKNINNCTIY</sequence>
<comment type="caution">
    <text evidence="4">The sequence shown here is derived from an EMBL/GenBank/DDBJ whole genome shotgun (WGS) entry which is preliminary data.</text>
</comment>
<feature type="signal peptide" evidence="1">
    <location>
        <begin position="1"/>
        <end position="19"/>
    </location>
</feature>
<dbReference type="FunCoup" id="A0A1Y2DHR9">
    <property type="interactions" value="13"/>
</dbReference>
<dbReference type="Pfam" id="PF00149">
    <property type="entry name" value="Metallophos"/>
    <property type="match status" value="1"/>
</dbReference>
<dbReference type="InterPro" id="IPR006179">
    <property type="entry name" value="5_nucleotidase/apyrase"/>
</dbReference>
<evidence type="ECO:0000256" key="1">
    <source>
        <dbReference type="SAM" id="SignalP"/>
    </source>
</evidence>
<dbReference type="Gene3D" id="3.90.780.10">
    <property type="entry name" value="5'-Nucleotidase, C-terminal domain"/>
    <property type="match status" value="1"/>
</dbReference>
<dbReference type="SUPFAM" id="SSF55816">
    <property type="entry name" value="5'-nucleotidase (syn. UDP-sugar hydrolase), C-terminal domain"/>
    <property type="match status" value="1"/>
</dbReference>
<dbReference type="RefSeq" id="XP_040711582.1">
    <property type="nucleotide sequence ID" value="XM_040862435.1"/>
</dbReference>
<dbReference type="GO" id="GO:0009166">
    <property type="term" value="P:nucleotide catabolic process"/>
    <property type="evidence" value="ECO:0007669"/>
    <property type="project" value="InterPro"/>
</dbReference>
<keyword evidence="1" id="KW-0732">Signal</keyword>
<evidence type="ECO:0000313" key="4">
    <source>
        <dbReference type="EMBL" id="ORY58770.1"/>
    </source>
</evidence>
<dbReference type="PIRSF" id="PIRSF017316">
    <property type="entry name" value="Pesterase_C1039"/>
    <property type="match status" value="1"/>
</dbReference>